<reference evidence="3 4" key="1">
    <citation type="submission" date="2018-11" db="EMBL/GenBank/DDBJ databases">
        <authorList>
            <consortium name="Pathogen Informatics"/>
        </authorList>
    </citation>
    <scope>NUCLEOTIDE SEQUENCE [LARGE SCALE GENOMIC DNA]</scope>
</reference>
<dbReference type="Pfam" id="PF23469">
    <property type="entry name" value="KH_12"/>
    <property type="match status" value="1"/>
</dbReference>
<keyword evidence="4" id="KW-1185">Reference proteome</keyword>
<evidence type="ECO:0000313" key="3">
    <source>
        <dbReference type="EMBL" id="VDN16336.1"/>
    </source>
</evidence>
<dbReference type="OrthoDB" id="196131at2759"/>
<name>A0A3P7PEC6_DIBLA</name>
<proteinExistence type="predicted"/>
<protein>
    <recommendedName>
        <fullName evidence="2">ATP-dependent RNA helicase PRP5/DDX46/KHDC4 KH domain-containing protein</fullName>
    </recommendedName>
</protein>
<feature type="compositionally biased region" description="Low complexity" evidence="1">
    <location>
        <begin position="73"/>
        <end position="90"/>
    </location>
</feature>
<evidence type="ECO:0000256" key="1">
    <source>
        <dbReference type="SAM" id="MobiDB-lite"/>
    </source>
</evidence>
<feature type="non-terminal residue" evidence="3">
    <location>
        <position position="1"/>
    </location>
</feature>
<dbReference type="CDD" id="cd22473">
    <property type="entry name" value="KH-I_DDX46"/>
    <property type="match status" value="1"/>
</dbReference>
<evidence type="ECO:0000259" key="2">
    <source>
        <dbReference type="Pfam" id="PF23469"/>
    </source>
</evidence>
<dbReference type="AlphaFoldDB" id="A0A3P7PEC6"/>
<dbReference type="InterPro" id="IPR056149">
    <property type="entry name" value="PRP5/DDX46/KHDC4_KH"/>
</dbReference>
<dbReference type="Proteomes" id="UP000281553">
    <property type="component" value="Unassembled WGS sequence"/>
</dbReference>
<sequence length="291" mass="31713">EGKKVYGGSGFRGKGFHFDEAEAQLVSDRKRFAKAALGIEDSDDEGDSAVVDWDTKIEDMFATKRKVTDVAKSGATEQPAATAAAAPGPGEGLSPAVIAQLALARQKAAQVALKGLGNSNSGAAVNASRNLAEQAAERLHAKLGYSKQQEEETTAAGSSSSGGAPSDYIRRLRLLTLYAFLHAYVLRYEEELEINDFPQNVRWRITGREMLVHLNEYCDVGVSVRGIYIPTGKPKPVAPESSDERPLYLCLESTNERNIQLAKKEIMRIIKEELLKLQSSGNLNRGRYKVV</sequence>
<feature type="region of interest" description="Disordered" evidence="1">
    <location>
        <begin position="70"/>
        <end position="90"/>
    </location>
</feature>
<feature type="domain" description="ATP-dependent RNA helicase PRP5/DDX46/KHDC4 KH" evidence="2">
    <location>
        <begin position="189"/>
        <end position="273"/>
    </location>
</feature>
<dbReference type="EMBL" id="UYRU01065482">
    <property type="protein sequence ID" value="VDN16336.1"/>
    <property type="molecule type" value="Genomic_DNA"/>
</dbReference>
<feature type="region of interest" description="Disordered" evidence="1">
    <location>
        <begin position="145"/>
        <end position="164"/>
    </location>
</feature>
<accession>A0A3P7PEC6</accession>
<organism evidence="3 4">
    <name type="scientific">Dibothriocephalus latus</name>
    <name type="common">Fish tapeworm</name>
    <name type="synonym">Diphyllobothrium latum</name>
    <dbReference type="NCBI Taxonomy" id="60516"/>
    <lineage>
        <taxon>Eukaryota</taxon>
        <taxon>Metazoa</taxon>
        <taxon>Spiralia</taxon>
        <taxon>Lophotrochozoa</taxon>
        <taxon>Platyhelminthes</taxon>
        <taxon>Cestoda</taxon>
        <taxon>Eucestoda</taxon>
        <taxon>Diphyllobothriidea</taxon>
        <taxon>Diphyllobothriidae</taxon>
        <taxon>Dibothriocephalus</taxon>
    </lineage>
</organism>
<feature type="compositionally biased region" description="Low complexity" evidence="1">
    <location>
        <begin position="154"/>
        <end position="164"/>
    </location>
</feature>
<evidence type="ECO:0000313" key="4">
    <source>
        <dbReference type="Proteomes" id="UP000281553"/>
    </source>
</evidence>
<gene>
    <name evidence="3" type="ORF">DILT_LOCUS12167</name>
</gene>